<dbReference type="PANTHER" id="PTHR34293">
    <property type="entry name" value="HTH-TYPE TRANSCRIPTIONAL REGULATOR TRMBL2"/>
    <property type="match status" value="1"/>
</dbReference>
<dbReference type="Proteomes" id="UP001500902">
    <property type="component" value="Unassembled WGS sequence"/>
</dbReference>
<dbReference type="RefSeq" id="WP_344881842.1">
    <property type="nucleotide sequence ID" value="NZ_BAAAZP010000089.1"/>
</dbReference>
<dbReference type="InterPro" id="IPR016032">
    <property type="entry name" value="Sig_transdc_resp-reg_C-effctor"/>
</dbReference>
<proteinExistence type="predicted"/>
<evidence type="ECO:0000313" key="2">
    <source>
        <dbReference type="EMBL" id="GAA3677534.1"/>
    </source>
</evidence>
<dbReference type="Gene3D" id="1.10.10.10">
    <property type="entry name" value="Winged helix-like DNA-binding domain superfamily/Winged helix DNA-binding domain"/>
    <property type="match status" value="1"/>
</dbReference>
<reference evidence="3" key="1">
    <citation type="journal article" date="2019" name="Int. J. Syst. Evol. Microbiol.">
        <title>The Global Catalogue of Microorganisms (GCM) 10K type strain sequencing project: providing services to taxonomists for standard genome sequencing and annotation.</title>
        <authorList>
            <consortium name="The Broad Institute Genomics Platform"/>
            <consortium name="The Broad Institute Genome Sequencing Center for Infectious Disease"/>
            <person name="Wu L."/>
            <person name="Ma J."/>
        </authorList>
    </citation>
    <scope>NUCLEOTIDE SEQUENCE [LARGE SCALE GENOMIC DNA]</scope>
    <source>
        <strain evidence="3">JCM 16904</strain>
    </source>
</reference>
<organism evidence="2 3">
    <name type="scientific">Nonomuraea antimicrobica</name>
    <dbReference type="NCBI Taxonomy" id="561173"/>
    <lineage>
        <taxon>Bacteria</taxon>
        <taxon>Bacillati</taxon>
        <taxon>Actinomycetota</taxon>
        <taxon>Actinomycetes</taxon>
        <taxon>Streptosporangiales</taxon>
        <taxon>Streptosporangiaceae</taxon>
        <taxon>Nonomuraea</taxon>
    </lineage>
</organism>
<evidence type="ECO:0000313" key="3">
    <source>
        <dbReference type="Proteomes" id="UP001500902"/>
    </source>
</evidence>
<dbReference type="InterPro" id="IPR051797">
    <property type="entry name" value="TrmB-like"/>
</dbReference>
<gene>
    <name evidence="2" type="ORF">GCM10022224_047060</name>
</gene>
<dbReference type="EMBL" id="BAAAZP010000089">
    <property type="protein sequence ID" value="GAA3677534.1"/>
    <property type="molecule type" value="Genomic_DNA"/>
</dbReference>
<name>A0ABP7C4X9_9ACTN</name>
<accession>A0ABP7C4X9</accession>
<dbReference type="InterPro" id="IPR000792">
    <property type="entry name" value="Tscrpt_reg_LuxR_C"/>
</dbReference>
<dbReference type="PANTHER" id="PTHR34293:SF1">
    <property type="entry name" value="HTH-TYPE TRANSCRIPTIONAL REGULATOR TRMBL2"/>
    <property type="match status" value="1"/>
</dbReference>
<keyword evidence="3" id="KW-1185">Reference proteome</keyword>
<dbReference type="SMART" id="SM00421">
    <property type="entry name" value="HTH_LUXR"/>
    <property type="match status" value="1"/>
</dbReference>
<protein>
    <recommendedName>
        <fullName evidence="1">HTH luxR-type domain-containing protein</fullName>
    </recommendedName>
</protein>
<sequence>MSLASLGLTAAQERLYRYLLRTTHADLDTAATELSMSDARQVAVELRTLGLVDQTLTAVTPAAAVDLLVRRRIEQTQRQLSELTLAWDVLTALSEEQRRGRSVQMVEHIEDGATVTRRIYAMLADDPGEFVHLKSHALVTGPQENHEARYDHSTFKRSLATGLYSRTLFSAHALEDPRQAPYARQWHALGDLHRVTTEPIRHLAIVNRCVAFVQAGLGDPRSGALQIRQPGAVAMMADVFDGMWERARDLDDLPLSPIEQQVLDALTRHDTDEAAARSLNVSVRKFRAHVADLMGRLGATTRFQAALRAKERGWL</sequence>
<comment type="caution">
    <text evidence="2">The sequence shown here is derived from an EMBL/GenBank/DDBJ whole genome shotgun (WGS) entry which is preliminary data.</text>
</comment>
<feature type="domain" description="HTH luxR-type" evidence="1">
    <location>
        <begin position="252"/>
        <end position="309"/>
    </location>
</feature>
<evidence type="ECO:0000259" key="1">
    <source>
        <dbReference type="SMART" id="SM00421"/>
    </source>
</evidence>
<dbReference type="InterPro" id="IPR036388">
    <property type="entry name" value="WH-like_DNA-bd_sf"/>
</dbReference>
<dbReference type="SUPFAM" id="SSF46894">
    <property type="entry name" value="C-terminal effector domain of the bipartite response regulators"/>
    <property type="match status" value="1"/>
</dbReference>